<evidence type="ECO:0000259" key="5">
    <source>
        <dbReference type="PROSITE" id="PS50109"/>
    </source>
</evidence>
<dbReference type="NCBIfam" id="NF010076">
    <property type="entry name" value="PRK13557.1"/>
    <property type="match status" value="1"/>
</dbReference>
<evidence type="ECO:0000313" key="9">
    <source>
        <dbReference type="EMBL" id="NYE85276.1"/>
    </source>
</evidence>
<dbReference type="NCBIfam" id="TIGR00229">
    <property type="entry name" value="sensory_box"/>
    <property type="match status" value="1"/>
</dbReference>
<dbReference type="PROSITE" id="PS50113">
    <property type="entry name" value="PAC"/>
    <property type="match status" value="1"/>
</dbReference>
<evidence type="ECO:0000259" key="6">
    <source>
        <dbReference type="PROSITE" id="PS50110"/>
    </source>
</evidence>
<dbReference type="PANTHER" id="PTHR43065:SF42">
    <property type="entry name" value="TWO-COMPONENT SENSOR PPRA"/>
    <property type="match status" value="1"/>
</dbReference>
<dbReference type="EMBL" id="JACBYR010000002">
    <property type="protein sequence ID" value="NYE85276.1"/>
    <property type="molecule type" value="Genomic_DNA"/>
</dbReference>
<gene>
    <name evidence="9" type="ORF">FHW18_004583</name>
</gene>
<keyword evidence="10" id="KW-1185">Reference proteome</keyword>
<dbReference type="SMART" id="SM00448">
    <property type="entry name" value="REC"/>
    <property type="match status" value="1"/>
</dbReference>
<feature type="modified residue" description="4-aspartylphosphate" evidence="4">
    <location>
        <position position="460"/>
    </location>
</feature>
<evidence type="ECO:0000259" key="7">
    <source>
        <dbReference type="PROSITE" id="PS50112"/>
    </source>
</evidence>
<dbReference type="SMART" id="SM00387">
    <property type="entry name" value="HATPase_c"/>
    <property type="match status" value="1"/>
</dbReference>
<accession>A0A7Y9LQ83</accession>
<dbReference type="InterPro" id="IPR011006">
    <property type="entry name" value="CheY-like_superfamily"/>
</dbReference>
<feature type="domain" description="PAC" evidence="8">
    <location>
        <begin position="95"/>
        <end position="149"/>
    </location>
</feature>
<dbReference type="Gene3D" id="3.30.450.20">
    <property type="entry name" value="PAS domain"/>
    <property type="match status" value="1"/>
</dbReference>
<evidence type="ECO:0000256" key="2">
    <source>
        <dbReference type="ARBA" id="ARBA00012438"/>
    </source>
</evidence>
<dbReference type="InterPro" id="IPR035965">
    <property type="entry name" value="PAS-like_dom_sf"/>
</dbReference>
<dbReference type="InterPro" id="IPR000700">
    <property type="entry name" value="PAS-assoc_C"/>
</dbReference>
<feature type="domain" description="Histidine kinase" evidence="5">
    <location>
        <begin position="162"/>
        <end position="390"/>
    </location>
</feature>
<dbReference type="PROSITE" id="PS50112">
    <property type="entry name" value="PAS"/>
    <property type="match status" value="1"/>
</dbReference>
<dbReference type="GO" id="GO:0000155">
    <property type="term" value="F:phosphorelay sensor kinase activity"/>
    <property type="evidence" value="ECO:0007669"/>
    <property type="project" value="InterPro"/>
</dbReference>
<dbReference type="InterPro" id="IPR004358">
    <property type="entry name" value="Sig_transdc_His_kin-like_C"/>
</dbReference>
<dbReference type="Gene3D" id="3.40.50.2300">
    <property type="match status" value="1"/>
</dbReference>
<evidence type="ECO:0000256" key="4">
    <source>
        <dbReference type="PROSITE-ProRule" id="PRU00169"/>
    </source>
</evidence>
<dbReference type="InterPro" id="IPR036890">
    <property type="entry name" value="HATPase_C_sf"/>
</dbReference>
<dbReference type="InterPro" id="IPR001789">
    <property type="entry name" value="Sig_transdc_resp-reg_receiver"/>
</dbReference>
<evidence type="ECO:0000313" key="10">
    <source>
        <dbReference type="Proteomes" id="UP000542125"/>
    </source>
</evidence>
<dbReference type="PRINTS" id="PR00344">
    <property type="entry name" value="BCTRLSENSOR"/>
</dbReference>
<dbReference type="Gene3D" id="3.30.565.10">
    <property type="entry name" value="Histidine kinase-like ATPase, C-terminal domain"/>
    <property type="match status" value="1"/>
</dbReference>
<reference evidence="9 10" key="1">
    <citation type="submission" date="2020-07" db="EMBL/GenBank/DDBJ databases">
        <title>Genomic Encyclopedia of Type Strains, Phase IV (KMG-V): Genome sequencing to study the core and pangenomes of soil and plant-associated prokaryotes.</title>
        <authorList>
            <person name="Whitman W."/>
        </authorList>
    </citation>
    <scope>NUCLEOTIDE SEQUENCE [LARGE SCALE GENOMIC DNA]</scope>
    <source>
        <strain evidence="9 10">SAS40</strain>
    </source>
</reference>
<proteinExistence type="predicted"/>
<dbReference type="SMART" id="SM00388">
    <property type="entry name" value="HisKA"/>
    <property type="match status" value="1"/>
</dbReference>
<dbReference type="PANTHER" id="PTHR43065">
    <property type="entry name" value="SENSOR HISTIDINE KINASE"/>
    <property type="match status" value="1"/>
</dbReference>
<dbReference type="CDD" id="cd00082">
    <property type="entry name" value="HisKA"/>
    <property type="match status" value="1"/>
</dbReference>
<evidence type="ECO:0000256" key="1">
    <source>
        <dbReference type="ARBA" id="ARBA00000085"/>
    </source>
</evidence>
<dbReference type="InterPro" id="IPR005467">
    <property type="entry name" value="His_kinase_dom"/>
</dbReference>
<dbReference type="Proteomes" id="UP000542125">
    <property type="component" value="Unassembled WGS sequence"/>
</dbReference>
<comment type="catalytic activity">
    <reaction evidence="1">
        <text>ATP + protein L-histidine = ADP + protein N-phospho-L-histidine.</text>
        <dbReference type="EC" id="2.7.13.3"/>
    </reaction>
</comment>
<dbReference type="SUPFAM" id="SSF55874">
    <property type="entry name" value="ATPase domain of HSP90 chaperone/DNA topoisomerase II/histidine kinase"/>
    <property type="match status" value="1"/>
</dbReference>
<dbReference type="InterPro" id="IPR003594">
    <property type="entry name" value="HATPase_dom"/>
</dbReference>
<dbReference type="SMART" id="SM00091">
    <property type="entry name" value="PAS"/>
    <property type="match status" value="1"/>
</dbReference>
<dbReference type="Pfam" id="PF13426">
    <property type="entry name" value="PAS_9"/>
    <property type="match status" value="1"/>
</dbReference>
<dbReference type="Pfam" id="PF02518">
    <property type="entry name" value="HATPase_c"/>
    <property type="match status" value="1"/>
</dbReference>
<sequence>MSDTPKPFRLPNATQTIDRRSHEIFAAAVSTTRMPMIVTDPRQHDNPIVFANNAFLTMTGYTEDEILGTNCRFLQGPDTDESTVDEVRNAVLANQEIATEILNYRKDGSTFWNALFISPIVNEDGEVIYFFASQLDVSRRRDAEDALRQAQKMESLGQLTGGIAHDFNNLLQVMSGYVELSRVGLEVGAGVARVGANLDKVKDAIDKASRLTQQLLAFARKQSLSGRVLSLNGLVEDIVSLSDRTLGEHVRIRNEYAPNLPNVRVDSTQMEVAMLNLLVNSRDALADTQDATITVRTELVTIEHHQLVGFAELNEGQYVTVKVADNGSGIPPGVVDRVVDPFFTTKELGKGTGLGLSMVYGFVKQSGGAMNIESEEGVGTTVTLYFPALDAEENPLPTPVKIIEPIGKERILVVDDRPEVADVSKALLDQLGYDAIVAYTPDDALAVLAGDTAVDMLLTDVIMPGKMNGVMLAREARLLRPKIRILLTTGYADTELNRKGERASEFDILYKPYSRGDLSKKVKIVMKGPTGVG</sequence>
<dbReference type="CDD" id="cd00130">
    <property type="entry name" value="PAS"/>
    <property type="match status" value="1"/>
</dbReference>
<dbReference type="AlphaFoldDB" id="A0A7Y9LQ83"/>
<dbReference type="EC" id="2.7.13.3" evidence="2"/>
<dbReference type="Gene3D" id="1.10.287.130">
    <property type="match status" value="1"/>
</dbReference>
<dbReference type="SMART" id="SM00086">
    <property type="entry name" value="PAC"/>
    <property type="match status" value="1"/>
</dbReference>
<dbReference type="PROSITE" id="PS50109">
    <property type="entry name" value="HIS_KIN"/>
    <property type="match status" value="1"/>
</dbReference>
<keyword evidence="3 4" id="KW-0597">Phosphoprotein</keyword>
<dbReference type="SUPFAM" id="SSF47384">
    <property type="entry name" value="Homodimeric domain of signal transducing histidine kinase"/>
    <property type="match status" value="1"/>
</dbReference>
<evidence type="ECO:0000259" key="8">
    <source>
        <dbReference type="PROSITE" id="PS50113"/>
    </source>
</evidence>
<dbReference type="InterPro" id="IPR000014">
    <property type="entry name" value="PAS"/>
</dbReference>
<dbReference type="InterPro" id="IPR003661">
    <property type="entry name" value="HisK_dim/P_dom"/>
</dbReference>
<name>A0A7Y9LQ83_9BURK</name>
<dbReference type="PROSITE" id="PS50110">
    <property type="entry name" value="RESPONSE_REGULATORY"/>
    <property type="match status" value="1"/>
</dbReference>
<evidence type="ECO:0000256" key="3">
    <source>
        <dbReference type="ARBA" id="ARBA00022553"/>
    </source>
</evidence>
<organism evidence="9 10">
    <name type="scientific">Pigmentiphaga litoralis</name>
    <dbReference type="NCBI Taxonomy" id="516702"/>
    <lineage>
        <taxon>Bacteria</taxon>
        <taxon>Pseudomonadati</taxon>
        <taxon>Pseudomonadota</taxon>
        <taxon>Betaproteobacteria</taxon>
        <taxon>Burkholderiales</taxon>
        <taxon>Alcaligenaceae</taxon>
        <taxon>Pigmentiphaga</taxon>
    </lineage>
</organism>
<dbReference type="InterPro" id="IPR036097">
    <property type="entry name" value="HisK_dim/P_sf"/>
</dbReference>
<dbReference type="RefSeq" id="WP_179589247.1">
    <property type="nucleotide sequence ID" value="NZ_JACBYR010000002.1"/>
</dbReference>
<dbReference type="InterPro" id="IPR001610">
    <property type="entry name" value="PAC"/>
</dbReference>
<dbReference type="SUPFAM" id="SSF52172">
    <property type="entry name" value="CheY-like"/>
    <property type="match status" value="1"/>
</dbReference>
<comment type="caution">
    <text evidence="9">The sequence shown here is derived from an EMBL/GenBank/DDBJ whole genome shotgun (WGS) entry which is preliminary data.</text>
</comment>
<protein>
    <recommendedName>
        <fullName evidence="2">histidine kinase</fullName>
        <ecNumber evidence="2">2.7.13.3</ecNumber>
    </recommendedName>
</protein>
<dbReference type="SUPFAM" id="SSF55785">
    <property type="entry name" value="PYP-like sensor domain (PAS domain)"/>
    <property type="match status" value="1"/>
</dbReference>
<feature type="domain" description="Response regulatory" evidence="6">
    <location>
        <begin position="410"/>
        <end position="526"/>
    </location>
</feature>
<feature type="domain" description="PAS" evidence="7">
    <location>
        <begin position="21"/>
        <end position="94"/>
    </location>
</feature>
<dbReference type="Pfam" id="PF00072">
    <property type="entry name" value="Response_reg"/>
    <property type="match status" value="1"/>
</dbReference>